<keyword evidence="11" id="KW-1185">Reference proteome</keyword>
<keyword evidence="3" id="KW-0689">Ribosomal protein</keyword>
<dbReference type="KEGG" id="trg:TRUGW13939_05453"/>
<accession>A0A7H8QY36</accession>
<keyword evidence="6" id="KW-0804">Transcription</keyword>
<evidence type="ECO:0000256" key="1">
    <source>
        <dbReference type="ARBA" id="ARBA00004173"/>
    </source>
</evidence>
<dbReference type="GO" id="GO:1990904">
    <property type="term" value="C:ribonucleoprotein complex"/>
    <property type="evidence" value="ECO:0007669"/>
    <property type="project" value="UniProtKB-KW"/>
</dbReference>
<evidence type="ECO:0000256" key="2">
    <source>
        <dbReference type="ARBA" id="ARBA00010741"/>
    </source>
</evidence>
<reference evidence="11" key="1">
    <citation type="submission" date="2020-06" db="EMBL/GenBank/DDBJ databases">
        <title>A chromosome-scale genome assembly of Talaromyces rugulosus W13939.</title>
        <authorList>
            <person name="Wang B."/>
            <person name="Guo L."/>
            <person name="Ye K."/>
            <person name="Wang L."/>
        </authorList>
    </citation>
    <scope>NUCLEOTIDE SEQUENCE [LARGE SCALE GENOMIC DNA]</scope>
    <source>
        <strain evidence="11">W13939</strain>
    </source>
</reference>
<dbReference type="InterPro" id="IPR024629">
    <property type="entry name" value="Ribosomal_mL67"/>
</dbReference>
<keyword evidence="5" id="KW-0496">Mitochondrion</keyword>
<dbReference type="GO" id="GO:0005739">
    <property type="term" value="C:mitochondrion"/>
    <property type="evidence" value="ECO:0007669"/>
    <property type="project" value="UniProtKB-SubCell"/>
</dbReference>
<sequence>MRQTLSRIRVNIGRYLKKVNLDNFVLGKKPSADPTKKPGWVLDPTKIPAWNITRYPLLKPDTIIQGRVRDPRSNAAREFQRQEGARLRKALNRITHGRNIFVYSNMRTSQVVYSLTRSLERNNVLSQLIYHGKKTVPASLRKDMWVPYYSVHFDDAKVGLRAFHLLREFSTQRQLSPPKELVSTSQAWLDKRRPKEPEEAKKFDEEYEKRVGQLMKKRDRARAVMNQKATSVADIAAIIAIQEEEIKNEFASGKRGYMTRKARQRRRQGRMADQQASEAAAKRVQEFEELVGYKIGDITGIKEYNLEPQQVKILWNDIHDAQWAKTWPDRVSHGVLDLTHQHIIPGQKRDGNDDILAENAFAEGKPEVVEEQATTQ</sequence>
<dbReference type="RefSeq" id="XP_035344509.1">
    <property type="nucleotide sequence ID" value="XM_035488616.1"/>
</dbReference>
<dbReference type="AlphaFoldDB" id="A0A7H8QY36"/>
<dbReference type="PANTHER" id="PTHR28184:SF1">
    <property type="entry name" value="LARGE RIBOSOMAL SUBUNIT PROTEIN ML67"/>
    <property type="match status" value="1"/>
</dbReference>
<proteinExistence type="inferred from homology"/>
<evidence type="ECO:0000256" key="7">
    <source>
        <dbReference type="ARBA" id="ARBA00023274"/>
    </source>
</evidence>
<evidence type="ECO:0000313" key="10">
    <source>
        <dbReference type="EMBL" id="QKX58331.1"/>
    </source>
</evidence>
<keyword evidence="4" id="KW-0805">Transcription regulation</keyword>
<name>A0A7H8QY36_TALRU</name>
<keyword evidence="7" id="KW-0687">Ribonucleoprotein</keyword>
<evidence type="ECO:0000256" key="3">
    <source>
        <dbReference type="ARBA" id="ARBA00022980"/>
    </source>
</evidence>
<comment type="subcellular location">
    <subcellularLocation>
        <location evidence="1">Mitochondrion</location>
    </subcellularLocation>
</comment>
<dbReference type="Proteomes" id="UP000509510">
    <property type="component" value="Chromosome III"/>
</dbReference>
<feature type="compositionally biased region" description="Basic and acidic residues" evidence="9">
    <location>
        <begin position="189"/>
        <end position="200"/>
    </location>
</feature>
<dbReference type="GO" id="GO:0005840">
    <property type="term" value="C:ribosome"/>
    <property type="evidence" value="ECO:0007669"/>
    <property type="project" value="UniProtKB-KW"/>
</dbReference>
<evidence type="ECO:0000256" key="4">
    <source>
        <dbReference type="ARBA" id="ARBA00023015"/>
    </source>
</evidence>
<protein>
    <recommendedName>
        <fullName evidence="8">Large ribosomal subunit protein mL67</fullName>
    </recommendedName>
</protein>
<organism evidence="10 11">
    <name type="scientific">Talaromyces rugulosus</name>
    <name type="common">Penicillium rugulosum</name>
    <dbReference type="NCBI Taxonomy" id="121627"/>
    <lineage>
        <taxon>Eukaryota</taxon>
        <taxon>Fungi</taxon>
        <taxon>Dikarya</taxon>
        <taxon>Ascomycota</taxon>
        <taxon>Pezizomycotina</taxon>
        <taxon>Eurotiomycetes</taxon>
        <taxon>Eurotiomycetidae</taxon>
        <taxon>Eurotiales</taxon>
        <taxon>Trichocomaceae</taxon>
        <taxon>Talaromyces</taxon>
        <taxon>Talaromyces sect. Islandici</taxon>
    </lineage>
</organism>
<dbReference type="GeneID" id="55992950"/>
<comment type="similarity">
    <text evidence="2">Belongs to the mitochondrion-specific ribosomal protein mL67 family.</text>
</comment>
<gene>
    <name evidence="10" type="ORF">TRUGW13939_05453</name>
</gene>
<dbReference type="EMBL" id="CP055900">
    <property type="protein sequence ID" value="QKX58331.1"/>
    <property type="molecule type" value="Genomic_DNA"/>
</dbReference>
<feature type="region of interest" description="Disordered" evidence="9">
    <location>
        <begin position="257"/>
        <end position="277"/>
    </location>
</feature>
<feature type="region of interest" description="Disordered" evidence="9">
    <location>
        <begin position="180"/>
        <end position="200"/>
    </location>
</feature>
<dbReference type="PANTHER" id="PTHR28184">
    <property type="entry name" value="MITOCHONDRIAL HOMOLOGOUS RECOMBINATION PROTEIN 1"/>
    <property type="match status" value="1"/>
</dbReference>
<dbReference type="GO" id="GO:0003735">
    <property type="term" value="F:structural constituent of ribosome"/>
    <property type="evidence" value="ECO:0007669"/>
    <property type="project" value="TreeGrafter"/>
</dbReference>
<feature type="compositionally biased region" description="Basic residues" evidence="9">
    <location>
        <begin position="257"/>
        <end position="269"/>
    </location>
</feature>
<dbReference type="OrthoDB" id="5333655at2759"/>
<evidence type="ECO:0000256" key="9">
    <source>
        <dbReference type="SAM" id="MobiDB-lite"/>
    </source>
</evidence>
<evidence type="ECO:0000256" key="8">
    <source>
        <dbReference type="ARBA" id="ARBA00035185"/>
    </source>
</evidence>
<evidence type="ECO:0000256" key="5">
    <source>
        <dbReference type="ARBA" id="ARBA00023128"/>
    </source>
</evidence>
<dbReference type="Pfam" id="PF12829">
    <property type="entry name" value="Mhr1"/>
    <property type="match status" value="1"/>
</dbReference>
<dbReference type="GO" id="GO:0000150">
    <property type="term" value="F:DNA strand exchange activity"/>
    <property type="evidence" value="ECO:0007669"/>
    <property type="project" value="InterPro"/>
</dbReference>
<evidence type="ECO:0000256" key="6">
    <source>
        <dbReference type="ARBA" id="ARBA00023163"/>
    </source>
</evidence>
<dbReference type="GO" id="GO:0003697">
    <property type="term" value="F:single-stranded DNA binding"/>
    <property type="evidence" value="ECO:0007669"/>
    <property type="project" value="InterPro"/>
</dbReference>
<evidence type="ECO:0000313" key="11">
    <source>
        <dbReference type="Proteomes" id="UP000509510"/>
    </source>
</evidence>